<sequence>MRTLRDHTSELLFDPWEYLGPQRRRLLEQSWAGVFRDYLLEHLPVKQLAAAFREDFGRPSKDLYVALGALILQQLHDLTDQQAAEAVALDIAWHYALDIQREPDAYLCERTLRNYRRRIIELGLEEVLFRTLTDQLVQRVGVDTSKQRLDSTTVKSTIRGLTRLGILVEAASKFLRELRRKHPTLYAQVDARAMSRSFVLIADFRRRLRFV</sequence>
<dbReference type="InterPro" id="IPR008490">
    <property type="entry name" value="Transposase_InsH_N"/>
</dbReference>
<name>A0A5C6AK67_9BACT</name>
<feature type="domain" description="Transposase InsH N-terminal" evidence="1">
    <location>
        <begin position="41"/>
        <end position="117"/>
    </location>
</feature>
<accession>A0A5C6AK67</accession>
<comment type="caution">
    <text evidence="2">The sequence shown here is derived from an EMBL/GenBank/DDBJ whole genome shotgun (WGS) entry which is preliminary data.</text>
</comment>
<reference evidence="2 3" key="1">
    <citation type="submission" date="2019-02" db="EMBL/GenBank/DDBJ databases">
        <title>Deep-cultivation of Planctomycetes and their phenomic and genomic characterization uncovers novel biology.</title>
        <authorList>
            <person name="Wiegand S."/>
            <person name="Jogler M."/>
            <person name="Boedeker C."/>
            <person name="Pinto D."/>
            <person name="Vollmers J."/>
            <person name="Rivas-Marin E."/>
            <person name="Kohn T."/>
            <person name="Peeters S.H."/>
            <person name="Heuer A."/>
            <person name="Rast P."/>
            <person name="Oberbeckmann S."/>
            <person name="Bunk B."/>
            <person name="Jeske O."/>
            <person name="Meyerdierks A."/>
            <person name="Storesund J.E."/>
            <person name="Kallscheuer N."/>
            <person name="Luecker S."/>
            <person name="Lage O.M."/>
            <person name="Pohl T."/>
            <person name="Merkel B.J."/>
            <person name="Hornburger P."/>
            <person name="Mueller R.-W."/>
            <person name="Bruemmer F."/>
            <person name="Labrenz M."/>
            <person name="Spormann A.M."/>
            <person name="Op Den Camp H."/>
            <person name="Overmann J."/>
            <person name="Amann R."/>
            <person name="Jetten M.S.M."/>
            <person name="Mascher T."/>
            <person name="Medema M.H."/>
            <person name="Devos D.P."/>
            <person name="Kaster A.-K."/>
            <person name="Ovreas L."/>
            <person name="Rohde M."/>
            <person name="Galperin M.Y."/>
            <person name="Jogler C."/>
        </authorList>
    </citation>
    <scope>NUCLEOTIDE SEQUENCE [LARGE SCALE GENOMIC DNA]</scope>
    <source>
        <strain evidence="2 3">Pla108</strain>
    </source>
</reference>
<dbReference type="Proteomes" id="UP000317421">
    <property type="component" value="Unassembled WGS sequence"/>
</dbReference>
<dbReference type="EMBL" id="SJPR01000001">
    <property type="protein sequence ID" value="TWU00445.1"/>
    <property type="molecule type" value="Genomic_DNA"/>
</dbReference>
<proteinExistence type="predicted"/>
<dbReference type="Pfam" id="PF05598">
    <property type="entry name" value="DUF772"/>
    <property type="match status" value="1"/>
</dbReference>
<gene>
    <name evidence="2" type="ORF">Pla108_13960</name>
</gene>
<evidence type="ECO:0000313" key="3">
    <source>
        <dbReference type="Proteomes" id="UP000317421"/>
    </source>
</evidence>
<organism evidence="2 3">
    <name type="scientific">Botrimarina colliarenosi</name>
    <dbReference type="NCBI Taxonomy" id="2528001"/>
    <lineage>
        <taxon>Bacteria</taxon>
        <taxon>Pseudomonadati</taxon>
        <taxon>Planctomycetota</taxon>
        <taxon>Planctomycetia</taxon>
        <taxon>Pirellulales</taxon>
        <taxon>Lacipirellulaceae</taxon>
        <taxon>Botrimarina</taxon>
    </lineage>
</organism>
<evidence type="ECO:0000313" key="2">
    <source>
        <dbReference type="EMBL" id="TWU00445.1"/>
    </source>
</evidence>
<evidence type="ECO:0000259" key="1">
    <source>
        <dbReference type="Pfam" id="PF05598"/>
    </source>
</evidence>
<dbReference type="RefSeq" id="WP_231934314.1">
    <property type="nucleotide sequence ID" value="NZ_SJPR01000001.1"/>
</dbReference>
<dbReference type="AlphaFoldDB" id="A0A5C6AK67"/>
<protein>
    <recommendedName>
        <fullName evidence="1">Transposase InsH N-terminal domain-containing protein</fullName>
    </recommendedName>
</protein>
<keyword evidence="3" id="KW-1185">Reference proteome</keyword>